<evidence type="ECO:0000313" key="10">
    <source>
        <dbReference type="EMBL" id="WRO22653.1"/>
    </source>
</evidence>
<evidence type="ECO:0000259" key="9">
    <source>
        <dbReference type="Pfam" id="PF02782"/>
    </source>
</evidence>
<dbReference type="InterPro" id="IPR018485">
    <property type="entry name" value="FGGY_C"/>
</dbReference>
<evidence type="ECO:0000256" key="5">
    <source>
        <dbReference type="ARBA" id="ARBA00022935"/>
    </source>
</evidence>
<feature type="domain" description="Carbohydrate kinase FGGY N-terminal" evidence="8">
    <location>
        <begin position="9"/>
        <end position="252"/>
    </location>
</feature>
<keyword evidence="1 7" id="KW-0808">Transferase</keyword>
<keyword evidence="6" id="KW-0119">Carbohydrate metabolism</keyword>
<name>A0AAU0UPX9_9FIRM</name>
<dbReference type="PROSITE" id="PS00445">
    <property type="entry name" value="FGGY_KINASES_2"/>
    <property type="match status" value="1"/>
</dbReference>
<evidence type="ECO:0000256" key="6">
    <source>
        <dbReference type="ARBA" id="ARBA00023277"/>
    </source>
</evidence>
<dbReference type="EMBL" id="CP121694">
    <property type="protein sequence ID" value="WRO22653.1"/>
    <property type="molecule type" value="Genomic_DNA"/>
</dbReference>
<evidence type="ECO:0000256" key="7">
    <source>
        <dbReference type="RuleBase" id="RU003733"/>
    </source>
</evidence>
<dbReference type="AlphaFoldDB" id="A0AAU0UPX9"/>
<dbReference type="InterPro" id="IPR043129">
    <property type="entry name" value="ATPase_NBD"/>
</dbReference>
<dbReference type="PANTHER" id="PTHR43435">
    <property type="entry name" value="RIBULOKINASE"/>
    <property type="match status" value="1"/>
</dbReference>
<evidence type="ECO:0008006" key="12">
    <source>
        <dbReference type="Google" id="ProtNLM"/>
    </source>
</evidence>
<dbReference type="InterPro" id="IPR018484">
    <property type="entry name" value="FGGY_N"/>
</dbReference>
<organism evidence="10 11">
    <name type="scientific">Metallumcola ferriviriculae</name>
    <dbReference type="NCBI Taxonomy" id="3039180"/>
    <lineage>
        <taxon>Bacteria</taxon>
        <taxon>Bacillati</taxon>
        <taxon>Bacillota</taxon>
        <taxon>Clostridia</taxon>
        <taxon>Neomoorellales</taxon>
        <taxon>Desulfitibacteraceae</taxon>
        <taxon>Metallumcola</taxon>
    </lineage>
</organism>
<dbReference type="Pfam" id="PF02782">
    <property type="entry name" value="FGGY_C"/>
    <property type="match status" value="1"/>
</dbReference>
<dbReference type="InterPro" id="IPR018483">
    <property type="entry name" value="Carb_kinase_FGGY_CS"/>
</dbReference>
<keyword evidence="2" id="KW-0547">Nucleotide-binding</keyword>
<dbReference type="CDD" id="cd07781">
    <property type="entry name" value="ASKHA_NBD_FGGY_L-RBK"/>
    <property type="match status" value="1"/>
</dbReference>
<dbReference type="RefSeq" id="WP_366922060.1">
    <property type="nucleotide sequence ID" value="NZ_CP121694.1"/>
</dbReference>
<evidence type="ECO:0000256" key="4">
    <source>
        <dbReference type="ARBA" id="ARBA00022840"/>
    </source>
</evidence>
<dbReference type="SUPFAM" id="SSF53067">
    <property type="entry name" value="Actin-like ATPase domain"/>
    <property type="match status" value="2"/>
</dbReference>
<evidence type="ECO:0000259" key="8">
    <source>
        <dbReference type="Pfam" id="PF00370"/>
    </source>
</evidence>
<protein>
    <recommendedName>
        <fullName evidence="12">Ribulokinase</fullName>
    </recommendedName>
</protein>
<evidence type="ECO:0000256" key="2">
    <source>
        <dbReference type="ARBA" id="ARBA00022741"/>
    </source>
</evidence>
<dbReference type="InterPro" id="IPR000577">
    <property type="entry name" value="Carb_kinase_FGGY"/>
</dbReference>
<dbReference type="Pfam" id="PF00370">
    <property type="entry name" value="FGGY_N"/>
    <property type="match status" value="1"/>
</dbReference>
<keyword evidence="4" id="KW-0067">ATP-binding</keyword>
<dbReference type="GO" id="GO:0008741">
    <property type="term" value="F:ribulokinase activity"/>
    <property type="evidence" value="ECO:0007669"/>
    <property type="project" value="InterPro"/>
</dbReference>
<comment type="similarity">
    <text evidence="7">Belongs to the FGGY kinase family.</text>
</comment>
<dbReference type="GO" id="GO:0019569">
    <property type="term" value="P:L-arabinose catabolic process to D-xylulose 5-phosphate"/>
    <property type="evidence" value="ECO:0007669"/>
    <property type="project" value="InterPro"/>
</dbReference>
<dbReference type="PIRSF" id="PIRSF000538">
    <property type="entry name" value="GlpK"/>
    <property type="match status" value="1"/>
</dbReference>
<sequence length="515" mass="56211">MVKSSKPLFMGIDLGTQGVRVGIFTLEGDCLAMASEHYRTSYPEVGWAEQQPQDWWQALTNCSRQVTAQINNKEDITALTVCATSSTVVAVDAAGEPLGNAILWMDSRAKEEQEIINNTGHEVLQYSGGGVSVEWMVPKLLWLKRNRQDIYAKAAKVVEALDWVNFKLTGNWAASKCNAGCKWNYVDTKGGWNAQFFEQIGLADAEEKWPDKVLAMGEVVGELTDAAAIQLALPQGVKVVQGGIDAHTGMLGLGVTEPGSLAVIMGTSFVHLALTEKPLYAPGLWGPYPNVITADRWLIEGGQISAGSITKWFQDNFAKDLALDEDNVYAKLAEEAAGVPPGADGLVVLDFWQGNRTPYRDPSLSGAVWGLNLHHSRGHIYRAILEAVGYGTRNILQVFADHGHPVKEMAACGGVTKNAMWLQIIVDICQIPITVTQFSEAGILGSAVAASVGSGYYKDFTEAANQMVIRDRVVQPNAENKELYDFYFDKYQKTYEALAPLMHTMANGKGMIQDE</sequence>
<dbReference type="Proteomes" id="UP001329915">
    <property type="component" value="Chromosome"/>
</dbReference>
<dbReference type="InterPro" id="IPR005929">
    <property type="entry name" value="Ribulokinase"/>
</dbReference>
<accession>A0AAU0UPX9</accession>
<reference evidence="10 11" key="1">
    <citation type="submission" date="2023-04" db="EMBL/GenBank/DDBJ databases">
        <authorList>
            <person name="Hsu D."/>
        </authorList>
    </citation>
    <scope>NUCLEOTIDE SEQUENCE [LARGE SCALE GENOMIC DNA]</scope>
    <source>
        <strain evidence="10 11">MK1</strain>
    </source>
</reference>
<keyword evidence="5" id="KW-0054">Arabinose catabolism</keyword>
<keyword evidence="11" id="KW-1185">Reference proteome</keyword>
<evidence type="ECO:0000313" key="11">
    <source>
        <dbReference type="Proteomes" id="UP001329915"/>
    </source>
</evidence>
<proteinExistence type="inferred from homology"/>
<keyword evidence="3 7" id="KW-0418">Kinase</keyword>
<dbReference type="GO" id="GO:0005524">
    <property type="term" value="F:ATP binding"/>
    <property type="evidence" value="ECO:0007669"/>
    <property type="project" value="UniProtKB-KW"/>
</dbReference>
<dbReference type="GO" id="GO:0005737">
    <property type="term" value="C:cytoplasm"/>
    <property type="evidence" value="ECO:0007669"/>
    <property type="project" value="TreeGrafter"/>
</dbReference>
<dbReference type="Gene3D" id="3.30.420.40">
    <property type="match status" value="2"/>
</dbReference>
<gene>
    <name evidence="10" type="ORF">MFMK1_002491</name>
</gene>
<dbReference type="KEGG" id="dbc:MFMK1_002491"/>
<evidence type="ECO:0000256" key="3">
    <source>
        <dbReference type="ARBA" id="ARBA00022777"/>
    </source>
</evidence>
<dbReference type="PANTHER" id="PTHR43435:SF4">
    <property type="entry name" value="FGGY CARBOHYDRATE KINASE DOMAIN-CONTAINING PROTEIN"/>
    <property type="match status" value="1"/>
</dbReference>
<dbReference type="GO" id="GO:0019150">
    <property type="term" value="F:D-ribulokinase activity"/>
    <property type="evidence" value="ECO:0007669"/>
    <property type="project" value="TreeGrafter"/>
</dbReference>
<feature type="domain" description="Carbohydrate kinase FGGY C-terminal" evidence="9">
    <location>
        <begin position="261"/>
        <end position="452"/>
    </location>
</feature>
<evidence type="ECO:0000256" key="1">
    <source>
        <dbReference type="ARBA" id="ARBA00022679"/>
    </source>
</evidence>